<dbReference type="GO" id="GO:0019877">
    <property type="term" value="P:diaminopimelate biosynthetic process"/>
    <property type="evidence" value="ECO:0007669"/>
    <property type="project" value="UniProtKB-KW"/>
</dbReference>
<evidence type="ECO:0000256" key="5">
    <source>
        <dbReference type="ARBA" id="ARBA00023154"/>
    </source>
</evidence>
<dbReference type="UniPathway" id="UPA00034">
    <property type="reaction ID" value="UER00019"/>
</dbReference>
<dbReference type="RefSeq" id="WP_171994233.1">
    <property type="nucleotide sequence ID" value="NZ_CP012542.1"/>
</dbReference>
<keyword evidence="1" id="KW-0963">Cytoplasm</keyword>
<keyword evidence="3 8" id="KW-0808">Transferase</keyword>
<dbReference type="GO" id="GO:0009089">
    <property type="term" value="P:lysine biosynthetic process via diaminopimelate"/>
    <property type="evidence" value="ECO:0007669"/>
    <property type="project" value="UniProtKB-UniPathway"/>
</dbReference>
<evidence type="ECO:0000313" key="9">
    <source>
        <dbReference type="Proteomes" id="UP000503264"/>
    </source>
</evidence>
<name>A0A6G5QIP7_9BACT</name>
<dbReference type="Pfam" id="PF14790">
    <property type="entry name" value="THDPS_N"/>
    <property type="match status" value="1"/>
</dbReference>
<dbReference type="Gene3D" id="3.30.70.2010">
    <property type="match status" value="1"/>
</dbReference>
<dbReference type="InterPro" id="IPR001451">
    <property type="entry name" value="Hexapep"/>
</dbReference>
<evidence type="ECO:0000256" key="1">
    <source>
        <dbReference type="ARBA" id="ARBA00022490"/>
    </source>
</evidence>
<dbReference type="Proteomes" id="UP000503264">
    <property type="component" value="Chromosome"/>
</dbReference>
<evidence type="ECO:0000313" key="8">
    <source>
        <dbReference type="EMBL" id="QCD45540.1"/>
    </source>
</evidence>
<feature type="domain" description="2,3,4,5-tetrahydropyridine-2,6-dicarboxylate N-succinyltransferase middle" evidence="7">
    <location>
        <begin position="171"/>
        <end position="212"/>
    </location>
</feature>
<dbReference type="Pfam" id="PF14789">
    <property type="entry name" value="THDPS_M"/>
    <property type="match status" value="1"/>
</dbReference>
<dbReference type="Gene3D" id="3.30.60.70">
    <property type="entry name" value="Trimeric LpxA-like enzymes"/>
    <property type="match status" value="1"/>
</dbReference>
<evidence type="ECO:0000256" key="4">
    <source>
        <dbReference type="ARBA" id="ARBA00022915"/>
    </source>
</evidence>
<proteinExistence type="inferred from homology"/>
<dbReference type="EMBL" id="CP012542">
    <property type="protein sequence ID" value="QCD45540.1"/>
    <property type="molecule type" value="Genomic_DNA"/>
</dbReference>
<dbReference type="InterPro" id="IPR011004">
    <property type="entry name" value="Trimer_LpxA-like_sf"/>
</dbReference>
<evidence type="ECO:0000256" key="3">
    <source>
        <dbReference type="ARBA" id="ARBA00022679"/>
    </source>
</evidence>
<evidence type="ECO:0000256" key="2">
    <source>
        <dbReference type="ARBA" id="ARBA00022605"/>
    </source>
</evidence>
<sequence length="394" mass="42586">MSNLVDNFTKIAQSVRDEAGYKDPIAFAIGRVEHGVVDKSAILSVNYAVVNFKESYLSAAVIVKALQECGVSVDFSGSEFVADFSKDVALKAWDLFKIFESEIEKHQNVKLVRAVLNELENAQNEGKFRVAFLFSDEKPKSVEAVYLKLYLLSQNKAELRSLCLDGAFGVLKNVAWDINGKPIELEYLRQNEIELKMRGEYPAILSVDKFPRFLSHVIPADNTRILETSKVRMGASLSAGTTIMPGAAYVNFNAGTTGSVMVEGRVSSSVVVGDGSDVGGGASILGVLSGTNGNPVGIGKNCLLGANSVTGIPLGDKCIVDAGIAILEGTKVFISEKDRKALSEINPKFSFDRELYKGLELANLNGLHFRQNSQTGQIIASASKRAIKLNEALH</sequence>
<reference evidence="8 9" key="1">
    <citation type="submission" date="2016-07" db="EMBL/GenBank/DDBJ databases">
        <title>Comparative genomics of the Campylobacter concisus group.</title>
        <authorList>
            <person name="Miller W.G."/>
            <person name="Yee E."/>
            <person name="Chapman M.H."/>
            <person name="Huynh S."/>
            <person name="Bono J.L."/>
            <person name="On S.L.W."/>
            <person name="StLeger J."/>
            <person name="Foster G."/>
            <person name="Parker C.T."/>
        </authorList>
    </citation>
    <scope>NUCLEOTIDE SEQUENCE [LARGE SCALE GENOMIC DNA]</scope>
    <source>
        <strain evidence="8 9">CCUG 21559</strain>
    </source>
</reference>
<evidence type="ECO:0000259" key="7">
    <source>
        <dbReference type="Pfam" id="PF14789"/>
    </source>
</evidence>
<keyword evidence="2" id="KW-0028">Amino-acid biosynthesis</keyword>
<dbReference type="InterPro" id="IPR032784">
    <property type="entry name" value="THDPS_M"/>
</dbReference>
<keyword evidence="9" id="KW-1185">Reference proteome</keyword>
<keyword evidence="4" id="KW-0220">Diaminopimelate biosynthesis</keyword>
<dbReference type="InterPro" id="IPR026586">
    <property type="entry name" value="Type2_DapD"/>
</dbReference>
<dbReference type="SUPFAM" id="SSF51161">
    <property type="entry name" value="Trimeric LpxA-like enzymes"/>
    <property type="match status" value="1"/>
</dbReference>
<dbReference type="InterPro" id="IPR038361">
    <property type="entry name" value="THDPS_M_sf"/>
</dbReference>
<dbReference type="AlphaFoldDB" id="A0A6G5QIP7"/>
<dbReference type="Gene3D" id="2.160.10.10">
    <property type="entry name" value="Hexapeptide repeat proteins"/>
    <property type="match status" value="1"/>
</dbReference>
<dbReference type="GO" id="GO:0008666">
    <property type="term" value="F:2,3,4,5-tetrahydropyridine-2,6-dicarboxylate N-succinyltransferase activity"/>
    <property type="evidence" value="ECO:0007669"/>
    <property type="project" value="UniProtKB-EC"/>
</dbReference>
<dbReference type="Pfam" id="PF14602">
    <property type="entry name" value="Hexapep_2"/>
    <property type="match status" value="1"/>
</dbReference>
<gene>
    <name evidence="8" type="primary">dapD</name>
    <name evidence="8" type="ORF">CMUC_1793</name>
</gene>
<accession>A0A6G5QIP7</accession>
<keyword evidence="6 8" id="KW-0012">Acyltransferase</keyword>
<dbReference type="HAMAP" id="MF_02122">
    <property type="entry name" value="DapD_type2"/>
    <property type="match status" value="1"/>
</dbReference>
<evidence type="ECO:0000256" key="6">
    <source>
        <dbReference type="ARBA" id="ARBA00023315"/>
    </source>
</evidence>
<keyword evidence="5" id="KW-0457">Lysine biosynthesis</keyword>
<dbReference type="EC" id="2.3.1.117" evidence="8"/>
<protein>
    <submittedName>
        <fullName evidence="8">Tetrahydrodipicolinate succinylase</fullName>
        <ecNumber evidence="8">2.3.1.117</ecNumber>
    </submittedName>
</protein>
<organism evidence="8 9">
    <name type="scientific">Campylobacter mucosalis CCUG 21559</name>
    <dbReference type="NCBI Taxonomy" id="1032067"/>
    <lineage>
        <taxon>Bacteria</taxon>
        <taxon>Pseudomonadati</taxon>
        <taxon>Campylobacterota</taxon>
        <taxon>Epsilonproteobacteria</taxon>
        <taxon>Campylobacterales</taxon>
        <taxon>Campylobacteraceae</taxon>
        <taxon>Campylobacter</taxon>
    </lineage>
</organism>